<feature type="domain" description="CdaR GGDEF-like" evidence="4">
    <location>
        <begin position="290"/>
        <end position="389"/>
    </location>
</feature>
<dbReference type="KEGG" id="many:MANY_01000"/>
<organism evidence="5 6">
    <name type="scientific">Mycolicibacterium anyangense</name>
    <dbReference type="NCBI Taxonomy" id="1431246"/>
    <lineage>
        <taxon>Bacteria</taxon>
        <taxon>Bacillati</taxon>
        <taxon>Actinomycetota</taxon>
        <taxon>Actinomycetes</taxon>
        <taxon>Mycobacteriales</taxon>
        <taxon>Mycobacteriaceae</taxon>
        <taxon>Mycolicibacterium</taxon>
    </lineage>
</organism>
<dbReference type="AlphaFoldDB" id="A0A6N4W332"/>
<keyword evidence="6" id="KW-1185">Reference proteome</keyword>
<reference evidence="5 6" key="1">
    <citation type="journal article" date="2019" name="Emerg. Microbes Infect.">
        <title>Comprehensive subspecies identification of 175 nontuberculous mycobacteria species based on 7547 genomic profiles.</title>
        <authorList>
            <person name="Matsumoto Y."/>
            <person name="Kinjo T."/>
            <person name="Motooka D."/>
            <person name="Nabeya D."/>
            <person name="Jung N."/>
            <person name="Uechi K."/>
            <person name="Horii T."/>
            <person name="Iida T."/>
            <person name="Fujita J."/>
            <person name="Nakamura S."/>
        </authorList>
    </citation>
    <scope>NUCLEOTIDE SEQUENCE [LARGE SCALE GENOMIC DNA]</scope>
    <source>
        <strain evidence="5 6">JCM 30275</strain>
    </source>
</reference>
<evidence type="ECO:0000259" key="4">
    <source>
        <dbReference type="Pfam" id="PF17853"/>
    </source>
</evidence>
<comment type="similarity">
    <text evidence="1">Belongs to the CdaR family.</text>
</comment>
<protein>
    <submittedName>
        <fullName evidence="5">Hypothetical peptidase</fullName>
    </submittedName>
</protein>
<dbReference type="PANTHER" id="PTHR33744:SF1">
    <property type="entry name" value="DNA-BINDING TRANSCRIPTIONAL ACTIVATOR ADER"/>
    <property type="match status" value="1"/>
</dbReference>
<dbReference type="Proteomes" id="UP000467249">
    <property type="component" value="Chromosome"/>
</dbReference>
<dbReference type="InterPro" id="IPR041522">
    <property type="entry name" value="CdaR_GGDEF"/>
</dbReference>
<name>A0A6N4W332_9MYCO</name>
<dbReference type="EMBL" id="AP022620">
    <property type="protein sequence ID" value="BBZ74763.1"/>
    <property type="molecule type" value="Genomic_DNA"/>
</dbReference>
<dbReference type="InterPro" id="IPR012914">
    <property type="entry name" value="PucR_dom"/>
</dbReference>
<dbReference type="InterPro" id="IPR025736">
    <property type="entry name" value="PucR_C-HTH_dom"/>
</dbReference>
<evidence type="ECO:0000259" key="3">
    <source>
        <dbReference type="Pfam" id="PF13556"/>
    </source>
</evidence>
<dbReference type="RefSeq" id="WP_163802310.1">
    <property type="nucleotide sequence ID" value="NZ_AP022620.1"/>
</dbReference>
<dbReference type="Pfam" id="PF13556">
    <property type="entry name" value="HTH_30"/>
    <property type="match status" value="1"/>
</dbReference>
<gene>
    <name evidence="5" type="ORF">MANY_01000</name>
</gene>
<feature type="domain" description="Purine catabolism PurC-like" evidence="2">
    <location>
        <begin position="10"/>
        <end position="124"/>
    </location>
</feature>
<proteinExistence type="inferred from homology"/>
<evidence type="ECO:0000256" key="1">
    <source>
        <dbReference type="ARBA" id="ARBA00006754"/>
    </source>
</evidence>
<dbReference type="InterPro" id="IPR051448">
    <property type="entry name" value="CdaR-like_regulators"/>
</dbReference>
<evidence type="ECO:0000313" key="6">
    <source>
        <dbReference type="Proteomes" id="UP000467249"/>
    </source>
</evidence>
<dbReference type="PANTHER" id="PTHR33744">
    <property type="entry name" value="CARBOHYDRATE DIACID REGULATOR"/>
    <property type="match status" value="1"/>
</dbReference>
<feature type="domain" description="PucR C-terminal helix-turn-helix" evidence="3">
    <location>
        <begin position="443"/>
        <end position="501"/>
    </location>
</feature>
<accession>A0A6N4W332</accession>
<dbReference type="InterPro" id="IPR042070">
    <property type="entry name" value="PucR_C-HTH_sf"/>
</dbReference>
<evidence type="ECO:0000259" key="2">
    <source>
        <dbReference type="Pfam" id="PF07905"/>
    </source>
</evidence>
<dbReference type="Gene3D" id="1.10.10.2840">
    <property type="entry name" value="PucR C-terminal helix-turn-helix domain"/>
    <property type="match status" value="1"/>
</dbReference>
<evidence type="ECO:0000313" key="5">
    <source>
        <dbReference type="EMBL" id="BBZ74763.1"/>
    </source>
</evidence>
<dbReference type="Pfam" id="PF07905">
    <property type="entry name" value="PucR"/>
    <property type="match status" value="1"/>
</dbReference>
<dbReference type="Pfam" id="PF17853">
    <property type="entry name" value="GGDEF_2"/>
    <property type="match status" value="1"/>
</dbReference>
<sequence>MAMTVRRLTHDPALGLTLVAGQDNADRTIGWAHAIELEDPTPYLTGGELVMTTGMNVGTTAEEQFDYLARLSAAGITALAFDTGTTHRSVPPGIIAAGDALGLPVLSVPAQTPFIAITRAIIDDVTADQLRSVQRVVDQQEVLARETLRSGIPAVVSSLSKILSATVVVIDVDGNTLAANGSESKHIGEITASLLTGTKRLRHSSRVIADGSGYCTIQALKAAAPLRGYLAVKTEQPPSPTERLLISHAVSLISIEMGKPAKVIDAEYRLRAAATSALLADPPIVDDAVLRYFRIDPDAALVVLAVSDTGPIMLAEKHAAHVLESRGRPYLISSRADGLIIVLHAADTPSAPDLVAAIGDELHRPLRSGISQPTTVGSLATAVRQAGIASSMCSPGDTVHCFADLGVFDVILGTRDADELQLIAAPIAALVADHDNLSGTDSLLSTLEAFLRHNGHLEAAAAELGVHRHTMRNRIAKIGRLTGRDLHSADTRAQLLLAIRAHEMMP</sequence>